<sequence length="277" mass="31732">MLHAIQWDPSVGIELGFITLRYYSLMFLIAFGSGFYITKKIYKNESIPEEKLDSLFMYVVIGTLLGARLGHVIFYQAELFTQDPLSVFLPFSFVPEFEFTGFQGLASHGATIGIFISAYLYSKKILKKHVFWILDRIVLPVSFGAIFVRIGNFMNSEIIGKPTNSDFGVVFVQLGEDFARHPSQLYESACYAILFVLLSVLYWKTNIRKKLGMLFGLFFVILWIIRFVVEYSKEPQVAERADWLFNTGQLLSIPFIIIGLGVMYWSKKNAQKQVDQA</sequence>
<evidence type="ECO:0000256" key="1">
    <source>
        <dbReference type="ARBA" id="ARBA00007150"/>
    </source>
</evidence>
<name>A0A967E1V0_9FLAO</name>
<comment type="catalytic activity">
    <reaction evidence="7">
        <text>L-cysteinyl-[prolipoprotein] + a 1,2-diacyl-sn-glycero-3-phospho-(1'-sn-glycerol) = an S-1,2-diacyl-sn-glyceryl-L-cysteinyl-[prolipoprotein] + sn-glycerol 1-phosphate + H(+)</text>
        <dbReference type="Rhea" id="RHEA:56712"/>
        <dbReference type="Rhea" id="RHEA-COMP:14679"/>
        <dbReference type="Rhea" id="RHEA-COMP:14680"/>
        <dbReference type="ChEBI" id="CHEBI:15378"/>
        <dbReference type="ChEBI" id="CHEBI:29950"/>
        <dbReference type="ChEBI" id="CHEBI:57685"/>
        <dbReference type="ChEBI" id="CHEBI:64716"/>
        <dbReference type="ChEBI" id="CHEBI:140658"/>
        <dbReference type="EC" id="2.5.1.145"/>
    </reaction>
</comment>
<evidence type="ECO:0000256" key="7">
    <source>
        <dbReference type="HAMAP-Rule" id="MF_01147"/>
    </source>
</evidence>
<protein>
    <recommendedName>
        <fullName evidence="7">Phosphatidylglycerol--prolipoprotein diacylglyceryl transferase</fullName>
        <ecNumber evidence="7">2.5.1.145</ecNumber>
    </recommendedName>
</protein>
<dbReference type="EC" id="2.5.1.145" evidence="7"/>
<evidence type="ECO:0000256" key="3">
    <source>
        <dbReference type="ARBA" id="ARBA00022679"/>
    </source>
</evidence>
<dbReference type="GO" id="GO:0005886">
    <property type="term" value="C:plasma membrane"/>
    <property type="evidence" value="ECO:0007669"/>
    <property type="project" value="UniProtKB-SubCell"/>
</dbReference>
<dbReference type="RefSeq" id="WP_166399416.1">
    <property type="nucleotide sequence ID" value="NZ_JAANAS010000032.1"/>
</dbReference>
<reference evidence="8" key="1">
    <citation type="submission" date="2020-03" db="EMBL/GenBank/DDBJ databases">
        <title>Psychroflexus Maritimus sp. nov., isolate from marine sediment.</title>
        <authorList>
            <person name="Zhong Y.-L."/>
        </authorList>
    </citation>
    <scope>NUCLEOTIDE SEQUENCE</scope>
    <source>
        <strain evidence="8">C1</strain>
    </source>
</reference>
<keyword evidence="3 7" id="KW-0808">Transferase</keyword>
<feature type="transmembrane region" description="Helical" evidence="7">
    <location>
        <begin position="20"/>
        <end position="37"/>
    </location>
</feature>
<evidence type="ECO:0000256" key="2">
    <source>
        <dbReference type="ARBA" id="ARBA00022475"/>
    </source>
</evidence>
<evidence type="ECO:0000313" key="8">
    <source>
        <dbReference type="EMBL" id="NGZ89149.1"/>
    </source>
</evidence>
<evidence type="ECO:0000313" key="9">
    <source>
        <dbReference type="Proteomes" id="UP000643701"/>
    </source>
</evidence>
<keyword evidence="4 7" id="KW-0812">Transmembrane</keyword>
<evidence type="ECO:0000256" key="4">
    <source>
        <dbReference type="ARBA" id="ARBA00022692"/>
    </source>
</evidence>
<comment type="subcellular location">
    <subcellularLocation>
        <location evidence="7">Cell membrane</location>
        <topology evidence="7">Multi-pass membrane protein</topology>
    </subcellularLocation>
</comment>
<comment type="pathway">
    <text evidence="7">Protein modification; lipoprotein biosynthesis (diacylglyceryl transfer).</text>
</comment>
<keyword evidence="6 7" id="KW-0472">Membrane</keyword>
<dbReference type="PANTHER" id="PTHR30589">
    <property type="entry name" value="PROLIPOPROTEIN DIACYLGLYCERYL TRANSFERASE"/>
    <property type="match status" value="1"/>
</dbReference>
<dbReference type="PANTHER" id="PTHR30589:SF0">
    <property type="entry name" value="PHOSPHATIDYLGLYCEROL--PROLIPOPROTEIN DIACYLGLYCERYL TRANSFERASE"/>
    <property type="match status" value="1"/>
</dbReference>
<dbReference type="GO" id="GO:0042158">
    <property type="term" value="P:lipoprotein biosynthetic process"/>
    <property type="evidence" value="ECO:0007669"/>
    <property type="project" value="UniProtKB-UniRule"/>
</dbReference>
<dbReference type="AlphaFoldDB" id="A0A967E1V0"/>
<feature type="transmembrane region" description="Helical" evidence="7">
    <location>
        <begin position="211"/>
        <end position="229"/>
    </location>
</feature>
<dbReference type="EMBL" id="JAANAS010000032">
    <property type="protein sequence ID" value="NGZ89149.1"/>
    <property type="molecule type" value="Genomic_DNA"/>
</dbReference>
<keyword evidence="9" id="KW-1185">Reference proteome</keyword>
<keyword evidence="5 7" id="KW-1133">Transmembrane helix</keyword>
<feature type="transmembrane region" description="Helical" evidence="7">
    <location>
        <begin position="58"/>
        <end position="77"/>
    </location>
</feature>
<dbReference type="GO" id="GO:0008961">
    <property type="term" value="F:phosphatidylglycerol-prolipoprotein diacylglyceryl transferase activity"/>
    <property type="evidence" value="ECO:0007669"/>
    <property type="project" value="UniProtKB-UniRule"/>
</dbReference>
<dbReference type="InterPro" id="IPR001640">
    <property type="entry name" value="Lgt"/>
</dbReference>
<gene>
    <name evidence="7 8" type="primary">lgt</name>
    <name evidence="8" type="ORF">G7034_02670</name>
</gene>
<evidence type="ECO:0000256" key="6">
    <source>
        <dbReference type="ARBA" id="ARBA00023136"/>
    </source>
</evidence>
<dbReference type="NCBIfam" id="TIGR00544">
    <property type="entry name" value="lgt"/>
    <property type="match status" value="1"/>
</dbReference>
<dbReference type="Pfam" id="PF01790">
    <property type="entry name" value="LGT"/>
    <property type="match status" value="1"/>
</dbReference>
<evidence type="ECO:0000256" key="5">
    <source>
        <dbReference type="ARBA" id="ARBA00022989"/>
    </source>
</evidence>
<feature type="transmembrane region" description="Helical" evidence="7">
    <location>
        <begin position="185"/>
        <end position="204"/>
    </location>
</feature>
<organism evidence="8 9">
    <name type="scientific">Psychroflexus maritimus</name>
    <dbReference type="NCBI Taxonomy" id="2714865"/>
    <lineage>
        <taxon>Bacteria</taxon>
        <taxon>Pseudomonadati</taxon>
        <taxon>Bacteroidota</taxon>
        <taxon>Flavobacteriia</taxon>
        <taxon>Flavobacteriales</taxon>
        <taxon>Flavobacteriaceae</taxon>
        <taxon>Psychroflexus</taxon>
    </lineage>
</organism>
<comment type="caution">
    <text evidence="8">The sequence shown here is derived from an EMBL/GenBank/DDBJ whole genome shotgun (WGS) entry which is preliminary data.</text>
</comment>
<comment type="similarity">
    <text evidence="1 7">Belongs to the Lgt family.</text>
</comment>
<feature type="transmembrane region" description="Helical" evidence="7">
    <location>
        <begin position="97"/>
        <end position="121"/>
    </location>
</feature>
<dbReference type="Proteomes" id="UP000643701">
    <property type="component" value="Unassembled WGS sequence"/>
</dbReference>
<dbReference type="HAMAP" id="MF_01147">
    <property type="entry name" value="Lgt"/>
    <property type="match status" value="1"/>
</dbReference>
<comment type="function">
    <text evidence="7">Catalyzes the transfer of the diacylglyceryl group from phosphatidylglycerol to the sulfhydryl group of the N-terminal cysteine of a prolipoprotein, the first step in the formation of mature lipoproteins.</text>
</comment>
<feature type="transmembrane region" description="Helical" evidence="7">
    <location>
        <begin position="249"/>
        <end position="266"/>
    </location>
</feature>
<proteinExistence type="inferred from homology"/>
<keyword evidence="2 7" id="KW-1003">Cell membrane</keyword>
<feature type="transmembrane region" description="Helical" evidence="7">
    <location>
        <begin position="133"/>
        <end position="151"/>
    </location>
</feature>
<feature type="binding site" evidence="7">
    <location>
        <position position="149"/>
    </location>
    <ligand>
        <name>a 1,2-diacyl-sn-glycero-3-phospho-(1'-sn-glycerol)</name>
        <dbReference type="ChEBI" id="CHEBI:64716"/>
    </ligand>
</feature>
<accession>A0A967E1V0</accession>